<dbReference type="GO" id="GO:0008986">
    <property type="term" value="F:pyruvate, water dikinase activity"/>
    <property type="evidence" value="ECO:0007669"/>
    <property type="project" value="UniProtKB-EC"/>
</dbReference>
<keyword evidence="10" id="KW-0418">Kinase</keyword>
<evidence type="ECO:0000256" key="6">
    <source>
        <dbReference type="ARBA" id="ARBA00021623"/>
    </source>
</evidence>
<dbReference type="PANTHER" id="PTHR43030">
    <property type="entry name" value="PHOSPHOENOLPYRUVATE SYNTHASE"/>
    <property type="match status" value="1"/>
</dbReference>
<feature type="domain" description="Pyruvate phosphate dikinase AMP/ATP-binding" evidence="16">
    <location>
        <begin position="644"/>
        <end position="955"/>
    </location>
</feature>
<evidence type="ECO:0000256" key="2">
    <source>
        <dbReference type="ARBA" id="ARBA00002988"/>
    </source>
</evidence>
<organism evidence="17">
    <name type="scientific">Pseudomonas marincola</name>
    <dbReference type="NCBI Taxonomy" id="437900"/>
    <lineage>
        <taxon>Bacteria</taxon>
        <taxon>Pseudomonadati</taxon>
        <taxon>Pseudomonadota</taxon>
        <taxon>Gammaproteobacteria</taxon>
        <taxon>Pseudomonadales</taxon>
        <taxon>Pseudomonadaceae</taxon>
        <taxon>Pseudomonas</taxon>
    </lineage>
</organism>
<evidence type="ECO:0000256" key="7">
    <source>
        <dbReference type="ARBA" id="ARBA00022679"/>
    </source>
</evidence>
<dbReference type="SUPFAM" id="SSF52009">
    <property type="entry name" value="Phosphohistidine domain"/>
    <property type="match status" value="1"/>
</dbReference>
<evidence type="ECO:0000256" key="13">
    <source>
        <dbReference type="ARBA" id="ARBA00033470"/>
    </source>
</evidence>
<feature type="chain" id="PRO_5024855650" description="Phosphoenolpyruvate synthase" evidence="15">
    <location>
        <begin position="37"/>
        <end position="986"/>
    </location>
</feature>
<keyword evidence="12" id="KW-0460">Magnesium</keyword>
<reference evidence="17" key="1">
    <citation type="submission" date="2019-02" db="EMBL/GenBank/DDBJ databases">
        <authorList>
            <consortium name="Genoscope - CEA"/>
            <person name="William W."/>
        </authorList>
    </citation>
    <scope>NUCLEOTIDE SEQUENCE [LARGE SCALE GENOMIC DNA]</scope>
    <source>
        <strain evidence="17">YSy11</strain>
    </source>
</reference>
<evidence type="ECO:0000259" key="16">
    <source>
        <dbReference type="Pfam" id="PF01326"/>
    </source>
</evidence>
<protein>
    <recommendedName>
        <fullName evidence="6">Phosphoenolpyruvate synthase</fullName>
        <ecNumber evidence="5">2.7.9.2</ecNumber>
    </recommendedName>
    <alternativeName>
        <fullName evidence="13">Pyruvate, water dikinase</fullName>
    </alternativeName>
</protein>
<keyword evidence="15" id="KW-0732">Signal</keyword>
<keyword evidence="8" id="KW-0479">Metal-binding</keyword>
<name>A0A653DZP0_9PSED</name>
<evidence type="ECO:0000256" key="3">
    <source>
        <dbReference type="ARBA" id="ARBA00004742"/>
    </source>
</evidence>
<dbReference type="Pfam" id="PF01326">
    <property type="entry name" value="PPDK_N"/>
    <property type="match status" value="1"/>
</dbReference>
<dbReference type="EMBL" id="LR215729">
    <property type="protein sequence ID" value="VEV95883.1"/>
    <property type="molecule type" value="Genomic_DNA"/>
</dbReference>
<dbReference type="InterPro" id="IPR002192">
    <property type="entry name" value="PPDK_AMP/ATP-bd"/>
</dbReference>
<comment type="pathway">
    <text evidence="3">Carbohydrate biosynthesis; gluconeogenesis.</text>
</comment>
<evidence type="ECO:0000256" key="1">
    <source>
        <dbReference type="ARBA" id="ARBA00001946"/>
    </source>
</evidence>
<evidence type="ECO:0000256" key="8">
    <source>
        <dbReference type="ARBA" id="ARBA00022723"/>
    </source>
</evidence>
<sequence length="986" mass="108282">MNVSARPQKNAPGLLAHATRSALISLVLAVSSGLNAAPVSADTKVSALQASQYRTWITQMKTLPRGPFARLRWFCADGRVLPPKPYACGKRGGEQHGEWSAKTKKMRQSGFLIANVLADADAKSIAEHYSPDGELQAILIEQFLLNVDDGWILRKARFYRGAFQIESEERVGNQILTRLTAANQPIAERYALILEAVKNLPSTRGDQQLLSTVRSSAVAIQNQVPRFGTLRNKIHGKLDARDAQRVREFARDYQGRSVHKQMLTLAANIDSIFAFERISKVVADLAQSQPAIFAALAQHWSAAKTSSQQYQVLASASKKLREQIEQSPKNRIDRFNQIAQLEQIVFAKGRQLLASPDTLTRMSRADLLNLLAASHDMLYGVGLLTEAELQQADSSIQQAQKSADKELTLAAYQRLLKDLDRVPVWAERRLQFFFQGQVQRFSQIEPKAHDYIPDRLRGSPLLIYTAVLNQLNKDSSRLSGISHRFFKAPISRGFRVLNPGVARGLLLTPQMLAAKRTPPEGLILVVPETLPDLPAVTGLLTAFEGNQLSHVQLLARNLGVPNVVVGPQLLAKLKPHYGQRIELLASAGGVVEVRQLAANEAINQTSAGQQKSAVTITVDADKLDLTQTLARSTNELDSNDSGVSVGPKAAKVAQLSKQFPGQVSPGLAIPFGTFRKLLDDNQHASGVSMFEWIRSQYKTLNTLHGTAKTQARRKMLSELRSWFMTVKLDPVFVADLKRKMRREFGPDGSYGVFVRSDTNVEDLPGFTGAGLNLTVTNAVGFDVILHAIREVWASPFSELAFGWRQARMNQPEHVYTAILLHKSVASDKSGVLVTTDVFSHQPDKLTVVLNEGVSGGVDGLSAQSVLIDKASAHVDLHTSATAPYKTVLLKTGGATQVPASGKAQQLSAGNVKDLITFSNNVGQWFSDDPHAIADVEFGFLNEQFVLFQIRPLVESKVSSLDARLTRLDQALHKSAHKTVDLKRPTE</sequence>
<comment type="function">
    <text evidence="2">Catalyzes the phosphorylation of pyruvate to phosphoenolpyruvate.</text>
</comment>
<keyword evidence="11" id="KW-0067">ATP-binding</keyword>
<dbReference type="GO" id="GO:0005524">
    <property type="term" value="F:ATP binding"/>
    <property type="evidence" value="ECO:0007669"/>
    <property type="project" value="UniProtKB-KW"/>
</dbReference>
<dbReference type="Gene3D" id="3.50.30.10">
    <property type="entry name" value="Phosphohistidine domain"/>
    <property type="match status" value="1"/>
</dbReference>
<evidence type="ECO:0000313" key="17">
    <source>
        <dbReference type="EMBL" id="VEV95883.1"/>
    </source>
</evidence>
<evidence type="ECO:0000256" key="4">
    <source>
        <dbReference type="ARBA" id="ARBA00007837"/>
    </source>
</evidence>
<dbReference type="PANTHER" id="PTHR43030:SF1">
    <property type="entry name" value="PHOSPHOENOLPYRUVATE SYNTHASE"/>
    <property type="match status" value="1"/>
</dbReference>
<comment type="catalytic activity">
    <reaction evidence="14">
        <text>pyruvate + ATP + H2O = phosphoenolpyruvate + AMP + phosphate + 2 H(+)</text>
        <dbReference type="Rhea" id="RHEA:11364"/>
        <dbReference type="ChEBI" id="CHEBI:15361"/>
        <dbReference type="ChEBI" id="CHEBI:15377"/>
        <dbReference type="ChEBI" id="CHEBI:15378"/>
        <dbReference type="ChEBI" id="CHEBI:30616"/>
        <dbReference type="ChEBI" id="CHEBI:43474"/>
        <dbReference type="ChEBI" id="CHEBI:58702"/>
        <dbReference type="ChEBI" id="CHEBI:456215"/>
        <dbReference type="EC" id="2.7.9.2"/>
    </reaction>
</comment>
<gene>
    <name evidence="17" type="ORF">PMYSY11_0836</name>
</gene>
<evidence type="ECO:0000256" key="12">
    <source>
        <dbReference type="ARBA" id="ARBA00022842"/>
    </source>
</evidence>
<dbReference type="InterPro" id="IPR013815">
    <property type="entry name" value="ATP_grasp_subdomain_1"/>
</dbReference>
<dbReference type="GO" id="GO:0046872">
    <property type="term" value="F:metal ion binding"/>
    <property type="evidence" value="ECO:0007669"/>
    <property type="project" value="UniProtKB-KW"/>
</dbReference>
<dbReference type="EC" id="2.7.9.2" evidence="5"/>
<dbReference type="Gene3D" id="3.30.1490.20">
    <property type="entry name" value="ATP-grasp fold, A domain"/>
    <property type="match status" value="1"/>
</dbReference>
<dbReference type="SUPFAM" id="SSF56059">
    <property type="entry name" value="Glutathione synthetase ATP-binding domain-like"/>
    <property type="match status" value="1"/>
</dbReference>
<dbReference type="InterPro" id="IPR036637">
    <property type="entry name" value="Phosphohistidine_dom_sf"/>
</dbReference>
<comment type="cofactor">
    <cofactor evidence="1">
        <name>Mg(2+)</name>
        <dbReference type="ChEBI" id="CHEBI:18420"/>
    </cofactor>
</comment>
<dbReference type="RefSeq" id="WP_150547639.1">
    <property type="nucleotide sequence ID" value="NZ_LR215729.2"/>
</dbReference>
<comment type="similarity">
    <text evidence="4">Belongs to the PEP-utilizing enzyme family.</text>
</comment>
<dbReference type="Gene3D" id="3.30.470.20">
    <property type="entry name" value="ATP-grasp fold, B domain"/>
    <property type="match status" value="1"/>
</dbReference>
<evidence type="ECO:0000256" key="9">
    <source>
        <dbReference type="ARBA" id="ARBA00022741"/>
    </source>
</evidence>
<accession>A0A653DZP0</accession>
<dbReference type="AlphaFoldDB" id="A0A653DZP0"/>
<evidence type="ECO:0000256" key="5">
    <source>
        <dbReference type="ARBA" id="ARBA00011996"/>
    </source>
</evidence>
<proteinExistence type="inferred from homology"/>
<evidence type="ECO:0000256" key="10">
    <source>
        <dbReference type="ARBA" id="ARBA00022777"/>
    </source>
</evidence>
<keyword evidence="9" id="KW-0547">Nucleotide-binding</keyword>
<keyword evidence="7" id="KW-0808">Transferase</keyword>
<evidence type="ECO:0000256" key="14">
    <source>
        <dbReference type="ARBA" id="ARBA00047700"/>
    </source>
</evidence>
<evidence type="ECO:0000256" key="11">
    <source>
        <dbReference type="ARBA" id="ARBA00022840"/>
    </source>
</evidence>
<evidence type="ECO:0000256" key="15">
    <source>
        <dbReference type="SAM" id="SignalP"/>
    </source>
</evidence>
<feature type="signal peptide" evidence="15">
    <location>
        <begin position="1"/>
        <end position="36"/>
    </location>
</feature>
<dbReference type="InterPro" id="IPR006319">
    <property type="entry name" value="PEP_synth"/>
</dbReference>